<evidence type="ECO:0000256" key="8">
    <source>
        <dbReference type="ARBA" id="ARBA00022989"/>
    </source>
</evidence>
<evidence type="ECO:0000256" key="4">
    <source>
        <dbReference type="ARBA" id="ARBA00005593"/>
    </source>
</evidence>
<evidence type="ECO:0000256" key="12">
    <source>
        <dbReference type="RuleBase" id="RU363124"/>
    </source>
</evidence>
<dbReference type="Proteomes" id="UP000579812">
    <property type="component" value="Unassembled WGS sequence"/>
</dbReference>
<dbReference type="Pfam" id="PF00001">
    <property type="entry name" value="7tm_1"/>
    <property type="match status" value="1"/>
</dbReference>
<evidence type="ECO:0000256" key="9">
    <source>
        <dbReference type="ARBA" id="ARBA00023034"/>
    </source>
</evidence>
<dbReference type="GO" id="GO:0016020">
    <property type="term" value="C:membrane"/>
    <property type="evidence" value="ECO:0007669"/>
    <property type="project" value="UniProtKB-SubCell"/>
</dbReference>
<organism evidence="15 16">
    <name type="scientific">Onychostoma macrolepis</name>
    <dbReference type="NCBI Taxonomy" id="369639"/>
    <lineage>
        <taxon>Eukaryota</taxon>
        <taxon>Metazoa</taxon>
        <taxon>Chordata</taxon>
        <taxon>Craniata</taxon>
        <taxon>Vertebrata</taxon>
        <taxon>Euteleostomi</taxon>
        <taxon>Actinopterygii</taxon>
        <taxon>Neopterygii</taxon>
        <taxon>Teleostei</taxon>
        <taxon>Ostariophysi</taxon>
        <taxon>Cypriniformes</taxon>
        <taxon>Cyprinidae</taxon>
        <taxon>Acrossocheilinae</taxon>
        <taxon>Onychostoma</taxon>
    </lineage>
</organism>
<name>A0A7J6BQ94_9TELE</name>
<feature type="transmembrane region" description="Helical" evidence="13">
    <location>
        <begin position="43"/>
        <end position="61"/>
    </location>
</feature>
<dbReference type="PROSITE" id="PS50262">
    <property type="entry name" value="G_PROTEIN_RECEP_F1_2"/>
    <property type="match status" value="1"/>
</dbReference>
<dbReference type="FunFam" id="3.50.50.60:FF:000158">
    <property type="entry name" value="Rab GDP dissociation inhibitor"/>
    <property type="match status" value="1"/>
</dbReference>
<evidence type="ECO:0000313" key="16">
    <source>
        <dbReference type="Proteomes" id="UP000579812"/>
    </source>
</evidence>
<evidence type="ECO:0000259" key="14">
    <source>
        <dbReference type="PROSITE" id="PS50262"/>
    </source>
</evidence>
<evidence type="ECO:0000256" key="6">
    <source>
        <dbReference type="ARBA" id="ARBA00022490"/>
    </source>
</evidence>
<evidence type="ECO:0000256" key="3">
    <source>
        <dbReference type="ARBA" id="ARBA00004601"/>
    </source>
</evidence>
<gene>
    <name evidence="15" type="ORF">G5714_021197</name>
</gene>
<dbReference type="SUPFAM" id="SSF51905">
    <property type="entry name" value="FAD/NAD(P)-binding domain"/>
    <property type="match status" value="2"/>
</dbReference>
<dbReference type="Gene3D" id="1.20.1070.10">
    <property type="entry name" value="Rhodopsin 7-helix transmembrane proteins"/>
    <property type="match status" value="1"/>
</dbReference>
<evidence type="ECO:0000256" key="13">
    <source>
        <dbReference type="SAM" id="Phobius"/>
    </source>
</evidence>
<evidence type="ECO:0000256" key="10">
    <source>
        <dbReference type="ARBA" id="ARBA00023136"/>
    </source>
</evidence>
<dbReference type="PANTHER" id="PTHR11787">
    <property type="entry name" value="RAB GDP-DISSOCIATION INHIBITOR"/>
    <property type="match status" value="1"/>
</dbReference>
<protein>
    <recommendedName>
        <fullName evidence="12">Rab GDP dissociation inhibitor</fullName>
    </recommendedName>
</protein>
<evidence type="ECO:0000313" key="15">
    <source>
        <dbReference type="EMBL" id="KAF4097189.1"/>
    </source>
</evidence>
<feature type="transmembrane region" description="Helical" evidence="13">
    <location>
        <begin position="6"/>
        <end position="31"/>
    </location>
</feature>
<dbReference type="GO" id="GO:0005093">
    <property type="term" value="F:Rab GDP-dissociation inhibitor activity"/>
    <property type="evidence" value="ECO:0007669"/>
    <property type="project" value="InterPro"/>
</dbReference>
<keyword evidence="8 13" id="KW-1133">Transmembrane helix</keyword>
<dbReference type="PROSITE" id="PS00237">
    <property type="entry name" value="G_PROTEIN_RECEP_F1_1"/>
    <property type="match status" value="1"/>
</dbReference>
<dbReference type="PRINTS" id="PR00892">
    <property type="entry name" value="RABGDI"/>
</dbReference>
<comment type="function">
    <text evidence="12">Regulates the GDP/GTP exchange reaction of most RAB proteins by inhibiting the dissociation of GDP from them, and the subsequent binding of GTP.</text>
</comment>
<sequence>MSEDSTAFLLIYIITFLIGFPNAMLAFCSCIRKIQRKPVPIDMFMLNLAVSDLFFLTFLPLKMKEAADNMSWSMPRVLCRFSVIVFFAPLYSSSLFLAAISAERYVCVAFPFKYKSPKRQWWKLLVFRAFVVSTLSRVQLLEDFLKEPSDEFLELFTKDQLLQLASHYDITITSSEERLKDSVKDIIRDVLIDNGVLNVTPVSFQPMIAPSSEAVIQLRLEELQEEPLEAGRGNASRGCPLVKMLLYTEVTRYLDFKVIEGSFVYKGGKIHKVPCTETETHNSDLMGMFDKRRFRKFMSFVLNFEENDPRTYHDMDPHRTTMRDVFRHFDLGDDVVEVTGHALALHVNDDYLEQPCLMTINRIKLYSESLARYSLSPFLYPLFGLGELPQGFVRLSAIYGNSYLLNRRVDEILMENGRVAAVRSEGEVFRCKQLICDPSYMPERVKKVGRVIRVICLLNHPIKNTHDANSCQIVIPQTHLNRKSDIYICLLSFAHNVAAEGKYMAVVSTMVETCNPEKEVQPGLALLEPIMEKFVSVSNLMVPTDDGRRSQIFVSRSYDHTPHFQTETDDILDLYRRVTGSEFTFRNPRDADADSDD</sequence>
<dbReference type="InterPro" id="IPR018203">
    <property type="entry name" value="GDP_dissociation_inhibitor"/>
</dbReference>
<proteinExistence type="inferred from homology"/>
<dbReference type="Gene3D" id="1.10.405.10">
    <property type="entry name" value="Guanine Nucleotide Dissociation Inhibitor, domain 1"/>
    <property type="match status" value="1"/>
</dbReference>
<comment type="subcellular location">
    <subcellularLocation>
        <location evidence="2 12">Cytoplasm</location>
    </subcellularLocation>
    <subcellularLocation>
        <location evidence="3">Golgi apparatus</location>
        <location evidence="3">trans-Golgi network</location>
    </subcellularLocation>
    <subcellularLocation>
        <location evidence="1">Membrane</location>
    </subcellularLocation>
</comment>
<dbReference type="GO" id="GO:0005794">
    <property type="term" value="C:Golgi apparatus"/>
    <property type="evidence" value="ECO:0007669"/>
    <property type="project" value="UniProtKB-SubCell"/>
</dbReference>
<reference evidence="15 16" key="1">
    <citation type="submission" date="2020-04" db="EMBL/GenBank/DDBJ databases">
        <title>Chromosome-level genome assembly of a cyprinid fish Onychostoma macrolepis by integration of Nanopore Sequencing, Bionano and Hi-C technology.</title>
        <authorList>
            <person name="Wang D."/>
        </authorList>
    </citation>
    <scope>NUCLEOTIDE SEQUENCE [LARGE SCALE GENOMIC DNA]</scope>
    <source>
        <strain evidence="15">SWU-2019</strain>
        <tissue evidence="15">Muscle</tissue>
    </source>
</reference>
<dbReference type="GO" id="GO:0016192">
    <property type="term" value="P:vesicle-mediated transport"/>
    <property type="evidence" value="ECO:0007669"/>
    <property type="project" value="TreeGrafter"/>
</dbReference>
<comment type="function">
    <text evidence="11">Regulates the GDP/GTP exchange reaction of most Rab proteins by inhibiting the dissociation of GDP from them, and the subsequent binding of GTP to them. Promotes the dissociation of GDP-bound Rab proteins from the membrane and inhibits their activation. Promotes the dissociation of RAB1A, RAB3A, RAB5A and RAB10 from membranes.</text>
</comment>
<dbReference type="EMBL" id="JAAMOB010000022">
    <property type="protein sequence ID" value="KAF4097189.1"/>
    <property type="molecule type" value="Genomic_DNA"/>
</dbReference>
<dbReference type="AlphaFoldDB" id="A0A7J6BQ94"/>
<keyword evidence="6 12" id="KW-0963">Cytoplasm</keyword>
<accession>A0A7J6BQ94</accession>
<evidence type="ECO:0000256" key="1">
    <source>
        <dbReference type="ARBA" id="ARBA00004370"/>
    </source>
</evidence>
<dbReference type="PANTHER" id="PTHR11787:SF3">
    <property type="entry name" value="RAB GDP DISSOCIATION INHIBITOR ALPHA"/>
    <property type="match status" value="1"/>
</dbReference>
<evidence type="ECO:0000256" key="7">
    <source>
        <dbReference type="ARBA" id="ARBA00022692"/>
    </source>
</evidence>
<dbReference type="InterPro" id="IPR017452">
    <property type="entry name" value="GPCR_Rhodpsn_7TM"/>
</dbReference>
<keyword evidence="9" id="KW-0333">Golgi apparatus</keyword>
<dbReference type="GO" id="GO:0005096">
    <property type="term" value="F:GTPase activator activity"/>
    <property type="evidence" value="ECO:0007669"/>
    <property type="project" value="UniProtKB-KW"/>
</dbReference>
<evidence type="ECO:0000256" key="11">
    <source>
        <dbReference type="ARBA" id="ARBA00037119"/>
    </source>
</evidence>
<dbReference type="GO" id="GO:0015031">
    <property type="term" value="P:protein transport"/>
    <property type="evidence" value="ECO:0007669"/>
    <property type="project" value="InterPro"/>
</dbReference>
<keyword evidence="5 12" id="KW-0343">GTPase activation</keyword>
<feature type="transmembrane region" description="Helical" evidence="13">
    <location>
        <begin position="81"/>
        <end position="100"/>
    </location>
</feature>
<dbReference type="InterPro" id="IPR000806">
    <property type="entry name" value="RabGDI"/>
</dbReference>
<dbReference type="Pfam" id="PF00996">
    <property type="entry name" value="GDI"/>
    <property type="match status" value="1"/>
</dbReference>
<dbReference type="InterPro" id="IPR036188">
    <property type="entry name" value="FAD/NAD-bd_sf"/>
</dbReference>
<comment type="similarity">
    <text evidence="4 12">Belongs to the Rab GDI family.</text>
</comment>
<comment type="caution">
    <text evidence="15">The sequence shown here is derived from an EMBL/GenBank/DDBJ whole genome shotgun (WGS) entry which is preliminary data.</text>
</comment>
<feature type="domain" description="G-protein coupled receptors family 1 profile" evidence="14">
    <location>
        <begin position="22"/>
        <end position="115"/>
    </location>
</feature>
<dbReference type="InterPro" id="IPR000276">
    <property type="entry name" value="GPCR_Rhodpsn"/>
</dbReference>
<dbReference type="GO" id="GO:0007264">
    <property type="term" value="P:small GTPase-mediated signal transduction"/>
    <property type="evidence" value="ECO:0007669"/>
    <property type="project" value="InterPro"/>
</dbReference>
<dbReference type="SUPFAM" id="SSF81321">
    <property type="entry name" value="Family A G protein-coupled receptor-like"/>
    <property type="match status" value="1"/>
</dbReference>
<evidence type="ECO:0000256" key="5">
    <source>
        <dbReference type="ARBA" id="ARBA00022468"/>
    </source>
</evidence>
<dbReference type="GO" id="GO:0004930">
    <property type="term" value="F:G protein-coupled receptor activity"/>
    <property type="evidence" value="ECO:0007669"/>
    <property type="project" value="InterPro"/>
</dbReference>
<evidence type="ECO:0000256" key="2">
    <source>
        <dbReference type="ARBA" id="ARBA00004496"/>
    </source>
</evidence>
<keyword evidence="7 13" id="KW-0812">Transmembrane</keyword>
<keyword evidence="10 13" id="KW-0472">Membrane</keyword>
<dbReference type="FunFam" id="1.10.405.10:FF:000001">
    <property type="entry name" value="Rab GDP dissociation inhibitor"/>
    <property type="match status" value="1"/>
</dbReference>
<keyword evidence="16" id="KW-1185">Reference proteome</keyword>
<dbReference type="Gene3D" id="3.30.519.10">
    <property type="entry name" value="Guanine Nucleotide Dissociation Inhibitor, domain 2"/>
    <property type="match status" value="1"/>
</dbReference>
<dbReference type="Gene3D" id="3.50.50.60">
    <property type="entry name" value="FAD/NAD(P)-binding domain"/>
    <property type="match status" value="1"/>
</dbReference>
<dbReference type="FunFam" id="3.30.519.10:FF:000005">
    <property type="entry name" value="Rab GDP dissociation inhibitor"/>
    <property type="match status" value="1"/>
</dbReference>